<evidence type="ECO:0000313" key="4">
    <source>
        <dbReference type="Proteomes" id="UP000828390"/>
    </source>
</evidence>
<reference evidence="3" key="1">
    <citation type="journal article" date="2019" name="bioRxiv">
        <title>The Genome of the Zebra Mussel, Dreissena polymorpha: A Resource for Invasive Species Research.</title>
        <authorList>
            <person name="McCartney M.A."/>
            <person name="Auch B."/>
            <person name="Kono T."/>
            <person name="Mallez S."/>
            <person name="Zhang Y."/>
            <person name="Obille A."/>
            <person name="Becker A."/>
            <person name="Abrahante J.E."/>
            <person name="Garbe J."/>
            <person name="Badalamenti J.P."/>
            <person name="Herman A."/>
            <person name="Mangelson H."/>
            <person name="Liachko I."/>
            <person name="Sullivan S."/>
            <person name="Sone E.D."/>
            <person name="Koren S."/>
            <person name="Silverstein K.A.T."/>
            <person name="Beckman K.B."/>
            <person name="Gohl D.M."/>
        </authorList>
    </citation>
    <scope>NUCLEOTIDE SEQUENCE</scope>
    <source>
        <strain evidence="3">Duluth1</strain>
        <tissue evidence="3">Whole animal</tissue>
    </source>
</reference>
<keyword evidence="1" id="KW-0479">Metal-binding</keyword>
<organism evidence="3 4">
    <name type="scientific">Dreissena polymorpha</name>
    <name type="common">Zebra mussel</name>
    <name type="synonym">Mytilus polymorpha</name>
    <dbReference type="NCBI Taxonomy" id="45954"/>
    <lineage>
        <taxon>Eukaryota</taxon>
        <taxon>Metazoa</taxon>
        <taxon>Spiralia</taxon>
        <taxon>Lophotrochozoa</taxon>
        <taxon>Mollusca</taxon>
        <taxon>Bivalvia</taxon>
        <taxon>Autobranchia</taxon>
        <taxon>Heteroconchia</taxon>
        <taxon>Euheterodonta</taxon>
        <taxon>Imparidentia</taxon>
        <taxon>Neoheterodontei</taxon>
        <taxon>Myida</taxon>
        <taxon>Dreissenoidea</taxon>
        <taxon>Dreissenidae</taxon>
        <taxon>Dreissena</taxon>
    </lineage>
</organism>
<protein>
    <recommendedName>
        <fullName evidence="2">B box-type domain-containing protein</fullName>
    </recommendedName>
</protein>
<keyword evidence="1" id="KW-0862">Zinc</keyword>
<dbReference type="Pfam" id="PF00643">
    <property type="entry name" value="zf-B_box"/>
    <property type="match status" value="1"/>
</dbReference>
<evidence type="ECO:0000256" key="1">
    <source>
        <dbReference type="PROSITE-ProRule" id="PRU00024"/>
    </source>
</evidence>
<keyword evidence="4" id="KW-1185">Reference proteome</keyword>
<dbReference type="SUPFAM" id="SSF57845">
    <property type="entry name" value="B-box zinc-binding domain"/>
    <property type="match status" value="1"/>
</dbReference>
<gene>
    <name evidence="3" type="ORF">DPMN_067724</name>
</gene>
<dbReference type="Gene3D" id="3.30.160.60">
    <property type="entry name" value="Classic Zinc Finger"/>
    <property type="match status" value="1"/>
</dbReference>
<accession>A0A9D3YXT8</accession>
<feature type="domain" description="B box-type" evidence="2">
    <location>
        <begin position="78"/>
        <end position="112"/>
    </location>
</feature>
<dbReference type="Proteomes" id="UP000828390">
    <property type="component" value="Unassembled WGS sequence"/>
</dbReference>
<dbReference type="AlphaFoldDB" id="A0A9D3YXT8"/>
<keyword evidence="1" id="KW-0863">Zinc-finger</keyword>
<evidence type="ECO:0000313" key="3">
    <source>
        <dbReference type="EMBL" id="KAH3708277.1"/>
    </source>
</evidence>
<evidence type="ECO:0000259" key="2">
    <source>
        <dbReference type="PROSITE" id="PS50119"/>
    </source>
</evidence>
<dbReference type="PROSITE" id="PS50119">
    <property type="entry name" value="ZF_BBOX"/>
    <property type="match status" value="2"/>
</dbReference>
<proteinExistence type="predicted"/>
<comment type="caution">
    <text evidence="3">The sequence shown here is derived from an EMBL/GenBank/DDBJ whole genome shotgun (WGS) entry which is preliminary data.</text>
</comment>
<dbReference type="EMBL" id="JAIWYP010000014">
    <property type="protein sequence ID" value="KAH3708277.1"/>
    <property type="molecule type" value="Genomic_DNA"/>
</dbReference>
<dbReference type="InterPro" id="IPR000315">
    <property type="entry name" value="Znf_B-box"/>
</dbReference>
<reference evidence="3" key="2">
    <citation type="submission" date="2020-11" db="EMBL/GenBank/DDBJ databases">
        <authorList>
            <person name="McCartney M.A."/>
            <person name="Auch B."/>
            <person name="Kono T."/>
            <person name="Mallez S."/>
            <person name="Becker A."/>
            <person name="Gohl D.M."/>
            <person name="Silverstein K.A.T."/>
            <person name="Koren S."/>
            <person name="Bechman K.B."/>
            <person name="Herman A."/>
            <person name="Abrahante J.E."/>
            <person name="Garbe J."/>
        </authorList>
    </citation>
    <scope>NUCLEOTIDE SEQUENCE</scope>
    <source>
        <strain evidence="3">Duluth1</strain>
        <tissue evidence="3">Whole animal</tissue>
    </source>
</reference>
<dbReference type="GO" id="GO:0008270">
    <property type="term" value="F:zinc ion binding"/>
    <property type="evidence" value="ECO:0007669"/>
    <property type="project" value="UniProtKB-KW"/>
</dbReference>
<name>A0A9D3YXT8_DREPO</name>
<feature type="domain" description="B box-type" evidence="2">
    <location>
        <begin position="16"/>
        <end position="59"/>
    </location>
</feature>
<sequence>MATFSQSTIDKGSYMVQDFLCSSCEDKKLEISADYYCEACIKFYCGKCINMHWQLFTKHVPFGRGDIKKWPVAKKVEDFLLKCDVHKEESLKMFCDEHSELCCTNCAFLNHRYIFYFTLI</sequence>